<dbReference type="Gene3D" id="3.10.129.110">
    <property type="entry name" value="Polyketide synthase dehydratase"/>
    <property type="match status" value="1"/>
</dbReference>
<keyword evidence="7" id="KW-1185">Reference proteome</keyword>
<feature type="region of interest" description="N-terminal hotdog fold" evidence="3">
    <location>
        <begin position="541"/>
        <end position="670"/>
    </location>
</feature>
<dbReference type="InterPro" id="IPR042104">
    <property type="entry name" value="PKS_dehydratase_sf"/>
</dbReference>
<dbReference type="InterPro" id="IPR013968">
    <property type="entry name" value="PKS_KR"/>
</dbReference>
<dbReference type="PROSITE" id="PS52019">
    <property type="entry name" value="PKS_MFAS_DH"/>
    <property type="match status" value="1"/>
</dbReference>
<dbReference type="InterPro" id="IPR049900">
    <property type="entry name" value="PKS_mFAS_DH"/>
</dbReference>
<dbReference type="InterPro" id="IPR037143">
    <property type="entry name" value="4-PPantetheinyl_Trfase_dom_sf"/>
</dbReference>
<feature type="active site" description="Proton donor; for dehydratase activity" evidence="3">
    <location>
        <position position="747"/>
    </location>
</feature>
<dbReference type="PROSITE" id="PS50075">
    <property type="entry name" value="CARRIER"/>
    <property type="match status" value="1"/>
</dbReference>
<feature type="non-terminal residue" evidence="6">
    <location>
        <position position="1"/>
    </location>
</feature>
<dbReference type="Pfam" id="PF14765">
    <property type="entry name" value="PS-DH"/>
    <property type="match status" value="1"/>
</dbReference>
<dbReference type="InterPro" id="IPR049552">
    <property type="entry name" value="PKS_DH_N"/>
</dbReference>
<dbReference type="Pfam" id="PF21089">
    <property type="entry name" value="PKS_DH_N"/>
    <property type="match status" value="1"/>
</dbReference>
<dbReference type="SUPFAM" id="SSF47336">
    <property type="entry name" value="ACP-like"/>
    <property type="match status" value="1"/>
</dbReference>
<dbReference type="RefSeq" id="WP_194044291.1">
    <property type="nucleotide sequence ID" value="NZ_JADEXF010000380.1"/>
</dbReference>
<dbReference type="EMBL" id="JADEXF010000380">
    <property type="protein sequence ID" value="MBE9105834.1"/>
    <property type="molecule type" value="Genomic_DNA"/>
</dbReference>
<dbReference type="SUPFAM" id="SSF51735">
    <property type="entry name" value="NAD(P)-binding Rossmann-fold domains"/>
    <property type="match status" value="1"/>
</dbReference>
<feature type="active site" description="Proton acceptor; for dehydratase activity" evidence="3">
    <location>
        <position position="579"/>
    </location>
</feature>
<accession>A0ABR9TZJ0</accession>
<evidence type="ECO:0000256" key="2">
    <source>
        <dbReference type="ARBA" id="ARBA00022553"/>
    </source>
</evidence>
<feature type="region of interest" description="C-terminal hotdog fold" evidence="3">
    <location>
        <begin position="682"/>
        <end position="831"/>
    </location>
</feature>
<keyword evidence="1" id="KW-0596">Phosphopantetheine</keyword>
<gene>
    <name evidence="6" type="ORF">IQ229_13045</name>
</gene>
<dbReference type="Gene3D" id="3.40.50.720">
    <property type="entry name" value="NAD(P)-binding Rossmann-like Domain"/>
    <property type="match status" value="1"/>
</dbReference>
<dbReference type="InterPro" id="IPR050091">
    <property type="entry name" value="PKS_NRPS_Biosynth_Enz"/>
</dbReference>
<dbReference type="InterPro" id="IPR009081">
    <property type="entry name" value="PP-bd_ACP"/>
</dbReference>
<dbReference type="InterPro" id="IPR036736">
    <property type="entry name" value="ACP-like_sf"/>
</dbReference>
<organism evidence="6 7">
    <name type="scientific">Nostoc cf. edaphicum LEGE 07299</name>
    <dbReference type="NCBI Taxonomy" id="2777974"/>
    <lineage>
        <taxon>Bacteria</taxon>
        <taxon>Bacillati</taxon>
        <taxon>Cyanobacteriota</taxon>
        <taxon>Cyanophyceae</taxon>
        <taxon>Nostocales</taxon>
        <taxon>Nostocaceae</taxon>
        <taxon>Nostoc</taxon>
    </lineage>
</organism>
<evidence type="ECO:0000256" key="3">
    <source>
        <dbReference type="PROSITE-ProRule" id="PRU01363"/>
    </source>
</evidence>
<comment type="caution">
    <text evidence="6">The sequence shown here is derived from an EMBL/GenBank/DDBJ whole genome shotgun (WGS) entry which is preliminary data.</text>
</comment>
<dbReference type="Gene3D" id="1.10.1200.10">
    <property type="entry name" value="ACP-like"/>
    <property type="match status" value="1"/>
</dbReference>
<feature type="domain" description="PKS/mFAS DH" evidence="5">
    <location>
        <begin position="541"/>
        <end position="831"/>
    </location>
</feature>
<dbReference type="Gene3D" id="3.90.470.20">
    <property type="entry name" value="4'-phosphopantetheinyl transferase domain"/>
    <property type="match status" value="1"/>
</dbReference>
<name>A0ABR9TZJ0_9NOSO</name>
<dbReference type="PANTHER" id="PTHR43775:SF37">
    <property type="entry name" value="SI:DKEY-61P9.11"/>
    <property type="match status" value="1"/>
</dbReference>
<evidence type="ECO:0000259" key="4">
    <source>
        <dbReference type="PROSITE" id="PS50075"/>
    </source>
</evidence>
<feature type="domain" description="Carrier" evidence="4">
    <location>
        <begin position="35"/>
        <end position="111"/>
    </location>
</feature>
<evidence type="ECO:0000256" key="1">
    <source>
        <dbReference type="ARBA" id="ARBA00022450"/>
    </source>
</evidence>
<sequence>LVPDADQPSLNHPRSKILNPKSSSFATLTSIQEPASPSQILRQLVAKRAELPLFAINDDHRLLSDLHLNSITVGQIVTDAARCLDILPPVALTNYADATVAEVIQALEELSETSNSVSSEDDNPFPIGIDSWIRPFTVELVERPLSVQRLSGTVIGTWQVIAPPNHPLAESLREQFSQCEGNGIVVCLPPKPDVSHIHLLLAGARAMLANQERDRFILVQHDNSGGAFARTLHLEMSKVTTCVVNVPVNCPQAAAWVVAEAGAAIGYVEAHYDVTGKRREPVLRSLPPLAAADLPLDALDVMLVTGGGKGITAECAIALAKETAVQLVLLGRSHPDTDTELATNLERMAALGIAFQYISVDLTDATAVQSAIQATEAEIGSVTAILHGAARNVPQRLSTLDEPDFLHTLAPKVQGLQNVLAAVNPEHLRLLIGFGSIIARTGLPGEADYGLANEWLVRLVEHWQANHPHCRCLAIEWSIWSEVGMGARLGRIDNLLRQGITPISTDWGIAMLSHLLTQPFSATSIIVTGRFGGLPTLPVEHPELPLLRFLEQPRVYYPGVELVADATLFTGTDLYLNDHQFQGERVFPAVLGLEAMAQVAMALARTEQRPMFEQVKFDRPVVVAESTPLKIRIAALMHEPGHIEVALRSEQTAFAVDHFQATCWIGKRGAEIGQLSTHAPNLKSVACSVSLNPHRDLYGNLLFHQGRFRRLCGYRQLRAKECLAEITPDQGSNWFSSYLPTQLVLSDPAARDAAVHALQACIPHATLLPISVERLELSGFPSTSPQFVYAKERWHDGDIFIYDLEILDRSGQILERWDGLQLKVIQPREPENPWVESLLGPYLERRIRELVPGGDLAVIVDCDPQVERRVRSDRAIQQAIGSKVPIWRRPDGKPEVAGCQQVSVSHAEALTIAVASKGPIGCDVEPVVPRPVCVWQDLLSVERFKLAEIIHQQKGEDQNIAATRVWAAIECLKKAGAIESAPLILINSTTGNDQVLLESGDLVICTFDISVQTFAQKLVFAVLLRKQ</sequence>
<evidence type="ECO:0000313" key="6">
    <source>
        <dbReference type="EMBL" id="MBE9105834.1"/>
    </source>
</evidence>
<dbReference type="Proteomes" id="UP000647836">
    <property type="component" value="Unassembled WGS sequence"/>
</dbReference>
<dbReference type="PANTHER" id="PTHR43775">
    <property type="entry name" value="FATTY ACID SYNTHASE"/>
    <property type="match status" value="1"/>
</dbReference>
<dbReference type="CDD" id="cd08953">
    <property type="entry name" value="KR_2_SDR_x"/>
    <property type="match status" value="1"/>
</dbReference>
<dbReference type="SMART" id="SM00822">
    <property type="entry name" value="PKS_KR"/>
    <property type="match status" value="1"/>
</dbReference>
<dbReference type="Pfam" id="PF08659">
    <property type="entry name" value="KR"/>
    <property type="match status" value="1"/>
</dbReference>
<evidence type="ECO:0000259" key="5">
    <source>
        <dbReference type="PROSITE" id="PS52019"/>
    </source>
</evidence>
<protein>
    <submittedName>
        <fullName evidence="6">SDR family NAD(P)-dependent oxidoreductase</fullName>
    </submittedName>
</protein>
<dbReference type="InterPro" id="IPR049551">
    <property type="entry name" value="PKS_DH_C"/>
</dbReference>
<dbReference type="InterPro" id="IPR036291">
    <property type="entry name" value="NAD(P)-bd_dom_sf"/>
</dbReference>
<evidence type="ECO:0000313" key="7">
    <source>
        <dbReference type="Proteomes" id="UP000647836"/>
    </source>
</evidence>
<dbReference type="InterPro" id="IPR057326">
    <property type="entry name" value="KR_dom"/>
</dbReference>
<proteinExistence type="predicted"/>
<keyword evidence="2" id="KW-0597">Phosphoprotein</keyword>
<reference evidence="6 7" key="1">
    <citation type="submission" date="2020-10" db="EMBL/GenBank/DDBJ databases">
        <authorList>
            <person name="Castelo-Branco R."/>
            <person name="Eusebio N."/>
            <person name="Adriana R."/>
            <person name="Vieira A."/>
            <person name="Brugerolle De Fraissinette N."/>
            <person name="Rezende De Castro R."/>
            <person name="Schneider M.P."/>
            <person name="Vasconcelos V."/>
            <person name="Leao P.N."/>
        </authorList>
    </citation>
    <scope>NUCLEOTIDE SEQUENCE [LARGE SCALE GENOMIC DNA]</scope>
    <source>
        <strain evidence="6 7">LEGE 07299</strain>
    </source>
</reference>